<dbReference type="SUPFAM" id="SSF48600">
    <property type="entry name" value="Chorismate mutase II"/>
    <property type="match status" value="1"/>
</dbReference>
<keyword evidence="5" id="KW-0413">Isomerase</keyword>
<sequence length="392" mass="44038">MNNDESDNQGKHSAKVPDALSRLRAQIDEVDSELVKLLQKRSSITTRIGQYKSEQGQPIYVPERERALIDARRSEASALGVSPDLIEDILRRLMRDSYHSQHAKYACINPDIKKVVVVGGEGALGKVFVALFKQSAYQVEVLEKTNWHEREATLVDADMVLMAVPINSTCDIIAQLPKLKDSCVLADVTSIKEAPLRAMLAAHSGPVVGLHPMFGPDAPGMIKQVVVVCEGRLPEQYEWLLAQMRLWGGALYESSAAEHDQAMAYIQVMRHFSTFVYGQHLQQENPKLSELIAFSSPIYRLELAMVGRLFAQAPELYADIIFSNQDSVALLKRFSARFESAIELLQAGDKTRFIEQFRDASRWFGDYAQMCLVDSKKMLLKADDSHLLRKIE</sequence>
<protein>
    <recommendedName>
        <fullName evidence="1">chorismate mutase</fullName>
        <ecNumber evidence="1">5.4.99.5</ecNumber>
    </recommendedName>
</protein>
<name>A0ABV9LSS7_9ALTE</name>
<proteinExistence type="predicted"/>
<dbReference type="EMBL" id="JBHSGU010000002">
    <property type="protein sequence ID" value="MFC4698881.1"/>
    <property type="molecule type" value="Genomic_DNA"/>
</dbReference>
<dbReference type="Gene3D" id="1.10.3660.10">
    <property type="entry name" value="6-phosphogluconate dehydrogenase C-terminal like domain"/>
    <property type="match status" value="1"/>
</dbReference>
<dbReference type="Pfam" id="PF20463">
    <property type="entry name" value="PDH_C"/>
    <property type="match status" value="1"/>
</dbReference>
<dbReference type="Pfam" id="PF01817">
    <property type="entry name" value="CM_2"/>
    <property type="match status" value="1"/>
</dbReference>
<evidence type="ECO:0000259" key="3">
    <source>
        <dbReference type="PROSITE" id="PS51168"/>
    </source>
</evidence>
<dbReference type="SUPFAM" id="SSF51735">
    <property type="entry name" value="NAD(P)-binding Rossmann-fold domains"/>
    <property type="match status" value="1"/>
</dbReference>
<gene>
    <name evidence="5" type="primary">tyrA</name>
    <name evidence="5" type="ORF">ACFO4O_01730</name>
</gene>
<dbReference type="EC" id="5.4.99.5" evidence="1"/>
<dbReference type="PANTHER" id="PTHR21363:SF0">
    <property type="entry name" value="PREPHENATE DEHYDROGENASE [NADP(+)]"/>
    <property type="match status" value="1"/>
</dbReference>
<dbReference type="Gene3D" id="1.20.59.10">
    <property type="entry name" value="Chorismate mutase"/>
    <property type="match status" value="1"/>
</dbReference>
<dbReference type="InterPro" id="IPR046826">
    <property type="entry name" value="PDH_N"/>
</dbReference>
<keyword evidence="2 5" id="KW-0560">Oxidoreductase</keyword>
<dbReference type="PIRSF" id="PIRSF001499">
    <property type="entry name" value="Chor_mut_pdh_Tpr"/>
    <property type="match status" value="1"/>
</dbReference>
<feature type="domain" description="Prephenate/arogenate dehydrogenase" evidence="4">
    <location>
        <begin position="113"/>
        <end position="375"/>
    </location>
</feature>
<dbReference type="SUPFAM" id="SSF48179">
    <property type="entry name" value="6-phosphogluconate dehydrogenase C-terminal domain-like"/>
    <property type="match status" value="1"/>
</dbReference>
<dbReference type="PROSITE" id="PS51176">
    <property type="entry name" value="PDH_ADH"/>
    <property type="match status" value="1"/>
</dbReference>
<evidence type="ECO:0000256" key="2">
    <source>
        <dbReference type="ARBA" id="ARBA00023002"/>
    </source>
</evidence>
<dbReference type="InterPro" id="IPR036291">
    <property type="entry name" value="NAD(P)-bd_dom_sf"/>
</dbReference>
<dbReference type="GO" id="GO:0008977">
    <property type="term" value="F:prephenate dehydrogenase (NAD+) activity"/>
    <property type="evidence" value="ECO:0007669"/>
    <property type="project" value="UniProtKB-EC"/>
</dbReference>
<dbReference type="InterPro" id="IPR036263">
    <property type="entry name" value="Chorismate_II_sf"/>
</dbReference>
<reference evidence="6" key="1">
    <citation type="journal article" date="2019" name="Int. J. Syst. Evol. Microbiol.">
        <title>The Global Catalogue of Microorganisms (GCM) 10K type strain sequencing project: providing services to taxonomists for standard genome sequencing and annotation.</title>
        <authorList>
            <consortium name="The Broad Institute Genomics Platform"/>
            <consortium name="The Broad Institute Genome Sequencing Center for Infectious Disease"/>
            <person name="Wu L."/>
            <person name="Ma J."/>
        </authorList>
    </citation>
    <scope>NUCLEOTIDE SEQUENCE [LARGE SCALE GENOMIC DNA]</scope>
    <source>
        <strain evidence="6">KACC 12507</strain>
    </source>
</reference>
<dbReference type="Proteomes" id="UP001595897">
    <property type="component" value="Unassembled WGS sequence"/>
</dbReference>
<organism evidence="5 6">
    <name type="scientific">Glaciecola siphonariae</name>
    <dbReference type="NCBI Taxonomy" id="521012"/>
    <lineage>
        <taxon>Bacteria</taxon>
        <taxon>Pseudomonadati</taxon>
        <taxon>Pseudomonadota</taxon>
        <taxon>Gammaproteobacteria</taxon>
        <taxon>Alteromonadales</taxon>
        <taxon>Alteromonadaceae</taxon>
        <taxon>Glaciecola</taxon>
    </lineage>
</organism>
<dbReference type="InterPro" id="IPR002701">
    <property type="entry name" value="CM_II_prokaryot"/>
</dbReference>
<dbReference type="InterPro" id="IPR036979">
    <property type="entry name" value="CM_dom_sf"/>
</dbReference>
<dbReference type="InterPro" id="IPR011277">
    <property type="entry name" value="CM_T"/>
</dbReference>
<feature type="domain" description="Chorismate mutase" evidence="3">
    <location>
        <begin position="14"/>
        <end position="105"/>
    </location>
</feature>
<evidence type="ECO:0000313" key="6">
    <source>
        <dbReference type="Proteomes" id="UP001595897"/>
    </source>
</evidence>
<evidence type="ECO:0000256" key="1">
    <source>
        <dbReference type="ARBA" id="ARBA00012404"/>
    </source>
</evidence>
<dbReference type="PROSITE" id="PS51168">
    <property type="entry name" value="CHORISMATE_MUT_2"/>
    <property type="match status" value="1"/>
</dbReference>
<dbReference type="NCBIfam" id="TIGR01799">
    <property type="entry name" value="CM_T"/>
    <property type="match status" value="1"/>
</dbReference>
<dbReference type="InterPro" id="IPR046825">
    <property type="entry name" value="PDH_C"/>
</dbReference>
<evidence type="ECO:0000259" key="4">
    <source>
        <dbReference type="PROSITE" id="PS51176"/>
    </source>
</evidence>
<dbReference type="Pfam" id="PF02153">
    <property type="entry name" value="PDH_N"/>
    <property type="match status" value="1"/>
</dbReference>
<accession>A0ABV9LSS7</accession>
<dbReference type="SMART" id="SM00830">
    <property type="entry name" value="CM_2"/>
    <property type="match status" value="1"/>
</dbReference>
<dbReference type="GO" id="GO:0004106">
    <property type="term" value="F:chorismate mutase activity"/>
    <property type="evidence" value="ECO:0007669"/>
    <property type="project" value="UniProtKB-EC"/>
</dbReference>
<comment type="caution">
    <text evidence="5">The sequence shown here is derived from an EMBL/GenBank/DDBJ whole genome shotgun (WGS) entry which is preliminary data.</text>
</comment>
<dbReference type="Gene3D" id="3.40.50.720">
    <property type="entry name" value="NAD(P)-binding Rossmann-like Domain"/>
    <property type="match status" value="1"/>
</dbReference>
<keyword evidence="6" id="KW-1185">Reference proteome</keyword>
<dbReference type="InterPro" id="IPR003099">
    <property type="entry name" value="Prephen_DH"/>
</dbReference>
<dbReference type="InterPro" id="IPR008244">
    <property type="entry name" value="Chor_mut/prephenate_DH_T"/>
</dbReference>
<dbReference type="RefSeq" id="WP_382405563.1">
    <property type="nucleotide sequence ID" value="NZ_JBHSGU010000002.1"/>
</dbReference>
<evidence type="ECO:0000313" key="5">
    <source>
        <dbReference type="EMBL" id="MFC4698881.1"/>
    </source>
</evidence>
<dbReference type="InterPro" id="IPR050812">
    <property type="entry name" value="Preph/Arog_dehydrog"/>
</dbReference>
<dbReference type="InterPro" id="IPR008927">
    <property type="entry name" value="6-PGluconate_DH-like_C_sf"/>
</dbReference>
<dbReference type="PANTHER" id="PTHR21363">
    <property type="entry name" value="PREPHENATE DEHYDROGENASE"/>
    <property type="match status" value="1"/>
</dbReference>
<dbReference type="NCBIfam" id="NF008400">
    <property type="entry name" value="PRK11199.1"/>
    <property type="match status" value="1"/>
</dbReference>